<evidence type="ECO:0000313" key="1">
    <source>
        <dbReference type="EMBL" id="KAJ8633074.1"/>
    </source>
</evidence>
<name>A0ACC2LJ66_PERAE</name>
<comment type="caution">
    <text evidence="1">The sequence shown here is derived from an EMBL/GenBank/DDBJ whole genome shotgun (WGS) entry which is preliminary data.</text>
</comment>
<keyword evidence="2" id="KW-1185">Reference proteome</keyword>
<accession>A0ACC2LJ66</accession>
<evidence type="ECO:0000313" key="2">
    <source>
        <dbReference type="Proteomes" id="UP001234297"/>
    </source>
</evidence>
<sequence length="305" mass="35280">MQRQLLEVSERRLAPVAQPAGAQFIFNNRGHDPNDLYERFWKRGPKEFTGQEDPLAADDWLEYTKNIYEISQCTGLADAEVWGNFKIQFSDKYVPTHVKRQKAIEFQQLVQGSMTVQEYLTKFERLSRYAPELIYTVEKKIAKFLEELNPIIERDATGVVPPATFEEAVRRAYKFENLNNKILKIQGKAPVHQQNHPPRNQQNKRPRQEQNVQNTLVCVHCGKNHESAQCRTITGACFRCGSMAHQLKDCPRLVGQGNRQNQQQQGAQRPTPPQNAPVVQNQPRPLQQQAPQQQYRPQQQQQQAR</sequence>
<protein>
    <submittedName>
        <fullName evidence="1">Uncharacterized protein</fullName>
    </submittedName>
</protein>
<dbReference type="EMBL" id="CM056816">
    <property type="protein sequence ID" value="KAJ8633074.1"/>
    <property type="molecule type" value="Genomic_DNA"/>
</dbReference>
<organism evidence="1 2">
    <name type="scientific">Persea americana</name>
    <name type="common">Avocado</name>
    <dbReference type="NCBI Taxonomy" id="3435"/>
    <lineage>
        <taxon>Eukaryota</taxon>
        <taxon>Viridiplantae</taxon>
        <taxon>Streptophyta</taxon>
        <taxon>Embryophyta</taxon>
        <taxon>Tracheophyta</taxon>
        <taxon>Spermatophyta</taxon>
        <taxon>Magnoliopsida</taxon>
        <taxon>Magnoliidae</taxon>
        <taxon>Laurales</taxon>
        <taxon>Lauraceae</taxon>
        <taxon>Persea</taxon>
    </lineage>
</organism>
<dbReference type="Proteomes" id="UP001234297">
    <property type="component" value="Chromosome 8"/>
</dbReference>
<proteinExistence type="predicted"/>
<gene>
    <name evidence="1" type="ORF">MRB53_026410</name>
</gene>
<reference evidence="1 2" key="1">
    <citation type="journal article" date="2022" name="Hortic Res">
        <title>A haplotype resolved chromosomal level avocado genome allows analysis of novel avocado genes.</title>
        <authorList>
            <person name="Nath O."/>
            <person name="Fletcher S.J."/>
            <person name="Hayward A."/>
            <person name="Shaw L.M."/>
            <person name="Masouleh A.K."/>
            <person name="Furtado A."/>
            <person name="Henry R.J."/>
            <person name="Mitter N."/>
        </authorList>
    </citation>
    <scope>NUCLEOTIDE SEQUENCE [LARGE SCALE GENOMIC DNA]</scope>
    <source>
        <strain evidence="2">cv. Hass</strain>
    </source>
</reference>